<dbReference type="AlphaFoldDB" id="A0A974Y3V5"/>
<keyword evidence="1" id="KW-0732">Signal</keyword>
<gene>
    <name evidence="2" type="ORF">I8J32_011320</name>
</gene>
<reference evidence="2 3" key="1">
    <citation type="submission" date="2021-03" db="EMBL/GenBank/DDBJ databases">
        <title>Lysobacter sp. nov. isolated from soil of gangwondo yeongwol, south Korea.</title>
        <authorList>
            <person name="Kim K.R."/>
            <person name="Kim K.H."/>
            <person name="Jeon C.O."/>
        </authorList>
    </citation>
    <scope>NUCLEOTIDE SEQUENCE [LARGE SCALE GENOMIC DNA]</scope>
    <source>
        <strain evidence="2 3">R19</strain>
    </source>
</reference>
<feature type="chain" id="PRO_5037678616" evidence="1">
    <location>
        <begin position="30"/>
        <end position="142"/>
    </location>
</feature>
<dbReference type="Proteomes" id="UP000639274">
    <property type="component" value="Chromosome"/>
</dbReference>
<name>A0A974Y3V5_9GAMM</name>
<proteinExistence type="predicted"/>
<dbReference type="EMBL" id="CP071518">
    <property type="protein sequence ID" value="QSX77356.1"/>
    <property type="molecule type" value="Genomic_DNA"/>
</dbReference>
<evidence type="ECO:0000313" key="3">
    <source>
        <dbReference type="Proteomes" id="UP000639274"/>
    </source>
</evidence>
<feature type="signal peptide" evidence="1">
    <location>
        <begin position="1"/>
        <end position="29"/>
    </location>
</feature>
<accession>A0A974Y3V5</accession>
<dbReference type="RefSeq" id="WP_200612148.1">
    <property type="nucleotide sequence ID" value="NZ_CP071518.1"/>
</dbReference>
<keyword evidence="3" id="KW-1185">Reference proteome</keyword>
<sequence length="142" mass="15021">MSRTFRLAATFGAPLLLAFAALAPTPARAQDSGTVLVAIYRIAPGKHLDFLRWQAARDAAAAEAGVGATQWYAHVDGDSWDFVSIAPVTTQAQDEKVQGILAGKHLTTGYKASLEFRSFISSHTDTYARGPTTAAALVDAGK</sequence>
<protein>
    <submittedName>
        <fullName evidence="2">Uncharacterized protein</fullName>
    </submittedName>
</protein>
<evidence type="ECO:0000313" key="2">
    <source>
        <dbReference type="EMBL" id="QSX77356.1"/>
    </source>
</evidence>
<evidence type="ECO:0000256" key="1">
    <source>
        <dbReference type="SAM" id="SignalP"/>
    </source>
</evidence>
<dbReference type="KEGG" id="lsf:I8J32_011320"/>
<organism evidence="2 3">
    <name type="scientific">Agrilutibacter solisilvae</name>
    <dbReference type="NCBI Taxonomy" id="2763317"/>
    <lineage>
        <taxon>Bacteria</taxon>
        <taxon>Pseudomonadati</taxon>
        <taxon>Pseudomonadota</taxon>
        <taxon>Gammaproteobacteria</taxon>
        <taxon>Lysobacterales</taxon>
        <taxon>Lysobacteraceae</taxon>
        <taxon>Agrilutibacter</taxon>
    </lineage>
</organism>